<feature type="region of interest" description="Disordered" evidence="1">
    <location>
        <begin position="106"/>
        <end position="136"/>
    </location>
</feature>
<dbReference type="Proteomes" id="UP000630445">
    <property type="component" value="Unassembled WGS sequence"/>
</dbReference>
<gene>
    <name evidence="2" type="ORF">CNMCM5793_005088</name>
</gene>
<keyword evidence="3" id="KW-1185">Reference proteome</keyword>
<proteinExistence type="predicted"/>
<organism evidence="2 3">
    <name type="scientific">Aspergillus hiratsukae</name>
    <dbReference type="NCBI Taxonomy" id="1194566"/>
    <lineage>
        <taxon>Eukaryota</taxon>
        <taxon>Fungi</taxon>
        <taxon>Dikarya</taxon>
        <taxon>Ascomycota</taxon>
        <taxon>Pezizomycotina</taxon>
        <taxon>Eurotiomycetes</taxon>
        <taxon>Eurotiomycetidae</taxon>
        <taxon>Eurotiales</taxon>
        <taxon>Aspergillaceae</taxon>
        <taxon>Aspergillus</taxon>
        <taxon>Aspergillus subgen. Fumigati</taxon>
    </lineage>
</organism>
<evidence type="ECO:0000313" key="3">
    <source>
        <dbReference type="Proteomes" id="UP000630445"/>
    </source>
</evidence>
<evidence type="ECO:0000256" key="1">
    <source>
        <dbReference type="SAM" id="MobiDB-lite"/>
    </source>
</evidence>
<dbReference type="AlphaFoldDB" id="A0A8H6UJ78"/>
<sequence>MTPPRLPCLPCLRKKLTNANHRCCRRKAENGRIQKACKGCAEGKRACMQVPASEIAAVHRAVLVPISQPADVLRPVVAECYNQIALLRELAAAPAVKVIVFPPAPPTPSPSRFPSPGRSATPPISPEVAASRPASAEEVTTAPVLAELGPVVAPATPQGARAPAALAAPPQCVGFCPGSAIK</sequence>
<comment type="caution">
    <text evidence="2">The sequence shown here is derived from an EMBL/GenBank/DDBJ whole genome shotgun (WGS) entry which is preliminary data.</text>
</comment>
<reference evidence="2" key="1">
    <citation type="submission" date="2020-06" db="EMBL/GenBank/DDBJ databases">
        <title>Draft genome sequences of strains closely related to Aspergillus parafelis and Aspergillus hiratsukae.</title>
        <authorList>
            <person name="Dos Santos R.A.C."/>
            <person name="Rivero-Menendez O."/>
            <person name="Steenwyk J.L."/>
            <person name="Mead M.E."/>
            <person name="Goldman G.H."/>
            <person name="Alastruey-Izquierdo A."/>
            <person name="Rokas A."/>
        </authorList>
    </citation>
    <scope>NUCLEOTIDE SEQUENCE</scope>
    <source>
        <strain evidence="2">CNM-CM5793</strain>
    </source>
</reference>
<evidence type="ECO:0000313" key="2">
    <source>
        <dbReference type="EMBL" id="KAF7133734.1"/>
    </source>
</evidence>
<accession>A0A8H6UJ78</accession>
<name>A0A8H6UJ78_9EURO</name>
<protein>
    <submittedName>
        <fullName evidence="2">Uncharacterized protein</fullName>
    </submittedName>
</protein>
<dbReference type="EMBL" id="JACBAD010001818">
    <property type="protein sequence ID" value="KAF7133734.1"/>
    <property type="molecule type" value="Genomic_DNA"/>
</dbReference>